<evidence type="ECO:0000313" key="1">
    <source>
        <dbReference type="EMBL" id="SDI25661.1"/>
    </source>
</evidence>
<name>A0A1G8J3E8_9NOCA</name>
<dbReference type="RefSeq" id="WP_072740076.1">
    <property type="nucleotide sequence ID" value="NZ_CP048813.1"/>
</dbReference>
<dbReference type="SUPFAM" id="SSF51004">
    <property type="entry name" value="C-terminal (heme d1) domain of cytochrome cd1-nitrite reductase"/>
    <property type="match status" value="1"/>
</dbReference>
<dbReference type="AlphaFoldDB" id="A0A1G8J3E8"/>
<dbReference type="EMBL" id="FNDN01000006">
    <property type="protein sequence ID" value="SDI25661.1"/>
    <property type="molecule type" value="Genomic_DNA"/>
</dbReference>
<protein>
    <submittedName>
        <fullName evidence="1">Uncharacterized protein</fullName>
    </submittedName>
</protein>
<organism evidence="1 2">
    <name type="scientific">Rhodococcus triatomae</name>
    <dbReference type="NCBI Taxonomy" id="300028"/>
    <lineage>
        <taxon>Bacteria</taxon>
        <taxon>Bacillati</taxon>
        <taxon>Actinomycetota</taxon>
        <taxon>Actinomycetes</taxon>
        <taxon>Mycobacteriales</taxon>
        <taxon>Nocardiaceae</taxon>
        <taxon>Rhodococcus</taxon>
    </lineage>
</organism>
<dbReference type="OrthoDB" id="3415695at2"/>
<reference evidence="1 2" key="1">
    <citation type="submission" date="2016-10" db="EMBL/GenBank/DDBJ databases">
        <authorList>
            <person name="de Groot N.N."/>
        </authorList>
    </citation>
    <scope>NUCLEOTIDE SEQUENCE [LARGE SCALE GENOMIC DNA]</scope>
    <source>
        <strain evidence="1 2">DSM 44892</strain>
    </source>
</reference>
<evidence type="ECO:0000313" key="2">
    <source>
        <dbReference type="Proteomes" id="UP000183263"/>
    </source>
</evidence>
<gene>
    <name evidence="1" type="ORF">SAMN05444695_10652</name>
</gene>
<keyword evidence="2" id="KW-1185">Reference proteome</keyword>
<accession>A0A1G8J3E8</accession>
<sequence length="408" mass="42980">MSPITLLIADHRANIRYRTDGAAARVSPVGPGCPAEHAGLLPLPDGAPHAARYAFVDDAAGHLVLGDAESGDLTVSVAIPGEHLAGTPDGRYLAVTTGLGANHAPWSDLLTVVDVADLFSVRVRVRAGEPGVVLARDHATGESVVTVRHREPGALEAIALRDLLRAGPHCPTVRGDIHTDIGDLGHGDAYDPVTGTVFVATERGLERFVVDGGRIHALPTVAWPVPGRAYHLRFDPHRRVVAGALRGGPADPRAWQDWRNWLFELDVDALATRAIEVDSGLVFRPALVDGGMAATTVGRLAGDRITVWRPDGAATIVTAPLLPMPGAPRPGFPPWDGTADAPAQRRAVASDGNRIAVTAGGTGQVEIWATADLEDEPTRVRCPTALHEGGQLLWIPVPAPRVVDTVGR</sequence>
<proteinExistence type="predicted"/>
<dbReference type="Proteomes" id="UP000183263">
    <property type="component" value="Unassembled WGS sequence"/>
</dbReference>
<dbReference type="InterPro" id="IPR011048">
    <property type="entry name" value="Haem_d1_sf"/>
</dbReference>